<name>A0A154QHD5_9GAMM</name>
<accession>A0A154QHD5</accession>
<dbReference type="Gene3D" id="1.10.101.10">
    <property type="entry name" value="PGBD-like superfamily/PGBD"/>
    <property type="match status" value="1"/>
</dbReference>
<dbReference type="InterPro" id="IPR038765">
    <property type="entry name" value="Papain-like_cys_pep_sf"/>
</dbReference>
<protein>
    <submittedName>
        <fullName evidence="3">Peptidoglycan-binding protein</fullName>
    </submittedName>
</protein>
<organism evidence="3 4">
    <name type="scientific">Rhodanobacter thiooxydans</name>
    <dbReference type="NCBI Taxonomy" id="416169"/>
    <lineage>
        <taxon>Bacteria</taxon>
        <taxon>Pseudomonadati</taxon>
        <taxon>Pseudomonadota</taxon>
        <taxon>Gammaproteobacteria</taxon>
        <taxon>Lysobacterales</taxon>
        <taxon>Rhodanobacteraceae</taxon>
        <taxon>Rhodanobacter</taxon>
    </lineage>
</organism>
<dbReference type="InterPro" id="IPR002477">
    <property type="entry name" value="Peptidoglycan-bd-like"/>
</dbReference>
<dbReference type="eggNOG" id="COG3409">
    <property type="taxonomic scope" value="Bacteria"/>
</dbReference>
<evidence type="ECO:0000313" key="4">
    <source>
        <dbReference type="Proteomes" id="UP000076131"/>
    </source>
</evidence>
<dbReference type="SUPFAM" id="SSF47090">
    <property type="entry name" value="PGBD-like"/>
    <property type="match status" value="1"/>
</dbReference>
<evidence type="ECO:0000259" key="2">
    <source>
        <dbReference type="Pfam" id="PF05257"/>
    </source>
</evidence>
<feature type="domain" description="Peptidoglycan binding-like" evidence="1">
    <location>
        <begin position="16"/>
        <end position="71"/>
    </location>
</feature>
<dbReference type="AlphaFoldDB" id="A0A154QHD5"/>
<dbReference type="Pfam" id="PF01471">
    <property type="entry name" value="PG_binding_1"/>
    <property type="match status" value="1"/>
</dbReference>
<dbReference type="EMBL" id="LVJS01000045">
    <property type="protein sequence ID" value="KZC23398.1"/>
    <property type="molecule type" value="Genomic_DNA"/>
</dbReference>
<evidence type="ECO:0000259" key="1">
    <source>
        <dbReference type="Pfam" id="PF01471"/>
    </source>
</evidence>
<keyword evidence="4" id="KW-1185">Reference proteome</keyword>
<dbReference type="STRING" id="416169.RHOFW104T7_13845"/>
<dbReference type="InterPro" id="IPR036365">
    <property type="entry name" value="PGBD-like_sf"/>
</dbReference>
<dbReference type="SUPFAM" id="SSF54001">
    <property type="entry name" value="Cysteine proteinases"/>
    <property type="match status" value="1"/>
</dbReference>
<comment type="caution">
    <text evidence="3">The sequence shown here is derived from an EMBL/GenBank/DDBJ whole genome shotgun (WGS) entry which is preliminary data.</text>
</comment>
<reference evidence="3 4" key="1">
    <citation type="journal article" date="2016" name="MBio">
        <title>Lateral Gene Transfer in a Heavy Metal-Contaminated-Groundwater Microbial Community.</title>
        <authorList>
            <person name="Hemme C.L."/>
            <person name="Green S.J."/>
            <person name="Rishishwar L."/>
            <person name="Prakash O."/>
            <person name="Pettenato A."/>
            <person name="Chakraborty R."/>
            <person name="Deutschbauer A.M."/>
            <person name="Van Nostrand J.D."/>
            <person name="Wu L."/>
            <person name="He Z."/>
            <person name="Jordan I.K."/>
            <person name="Hazen T.C."/>
            <person name="Arkin A.P."/>
            <person name="Kostka J.E."/>
            <person name="Zhou J."/>
        </authorList>
    </citation>
    <scope>NUCLEOTIDE SEQUENCE [LARGE SCALE GENOMIC DNA]</scope>
    <source>
        <strain evidence="3 4">FW104-T7</strain>
    </source>
</reference>
<sequence>MSDGAMTMDTLRRNDQGPQVRQLQQLLAQRGYAVDASGTFDAKTWQAVRAFQAQNLDQHGQPLMVDGVAGPLSWWSLQNPKPFIRTPAAVDYTALPASGGSTRGRAALAAAIGELEADAREIGGNNAGPFVRKYLAPAGIAEGNPWCASFVSWCFLQAAGGDEAAMPFAYAPGARGLLSEFKQQGWASAPGSDYLPQPGDVVVWWRVSLAGWLGHTGLVHSVQDGMLYTIEGNRSPRVQGFSYVLSRMDKLLGYGHVS</sequence>
<feature type="domain" description="Peptidase C51" evidence="2">
    <location>
        <begin position="142"/>
        <end position="233"/>
    </location>
</feature>
<proteinExistence type="predicted"/>
<dbReference type="Pfam" id="PF05257">
    <property type="entry name" value="CHAP"/>
    <property type="match status" value="1"/>
</dbReference>
<dbReference type="InterPro" id="IPR007921">
    <property type="entry name" value="CHAP_dom"/>
</dbReference>
<dbReference type="InterPro" id="IPR036366">
    <property type="entry name" value="PGBDSf"/>
</dbReference>
<evidence type="ECO:0000313" key="3">
    <source>
        <dbReference type="EMBL" id="KZC23398.1"/>
    </source>
</evidence>
<dbReference type="Proteomes" id="UP000076131">
    <property type="component" value="Unassembled WGS sequence"/>
</dbReference>
<gene>
    <name evidence="3" type="ORF">RHOFW104T7_13845</name>
</gene>